<keyword evidence="6" id="KW-1133">Transmembrane helix</keyword>
<sequence length="188" mass="21091">MCMLNSSYGRFQAVFSRLNQALGVLIILVFVLSGFTNPGDLDVDPVHIYSAKYRIARFSHAFHGKRQQYAQVNFDVDADLTPLWNWNTKDVVVYVVASYTTPENQCMLSLKNVYTDSISHPFHEYSNSFANKEANYSLHWTVSPKIGLLTWGKSASSSAPVSFLPVVRKKKTTKHSSKTSNTASSADR</sequence>
<dbReference type="GO" id="GO:0005787">
    <property type="term" value="C:signal peptidase complex"/>
    <property type="evidence" value="ECO:0007669"/>
    <property type="project" value="UniProtKB-UniRule"/>
</dbReference>
<dbReference type="InterPro" id="IPR007653">
    <property type="entry name" value="SPC3"/>
</dbReference>
<dbReference type="eggNOG" id="KOG3372">
    <property type="taxonomic scope" value="Eukaryota"/>
</dbReference>
<accession>B6K2T9</accession>
<dbReference type="PIRSF" id="PIRSF016089">
    <property type="entry name" value="SPC22"/>
    <property type="match status" value="1"/>
</dbReference>
<reference evidence="11 13" key="1">
    <citation type="journal article" date="2011" name="Science">
        <title>Comparative functional genomics of the fission yeasts.</title>
        <authorList>
            <person name="Rhind N."/>
            <person name="Chen Z."/>
            <person name="Yassour M."/>
            <person name="Thompson D.A."/>
            <person name="Haas B.J."/>
            <person name="Habib N."/>
            <person name="Wapinski I."/>
            <person name="Roy S."/>
            <person name="Lin M.F."/>
            <person name="Heiman D.I."/>
            <person name="Young S.K."/>
            <person name="Furuya K."/>
            <person name="Guo Y."/>
            <person name="Pidoux A."/>
            <person name="Chen H.M."/>
            <person name="Robbertse B."/>
            <person name="Goldberg J.M."/>
            <person name="Aoki K."/>
            <person name="Bayne E.H."/>
            <person name="Berlin A.M."/>
            <person name="Desjardins C.A."/>
            <person name="Dobbs E."/>
            <person name="Dukaj L."/>
            <person name="Fan L."/>
            <person name="FitzGerald M.G."/>
            <person name="French C."/>
            <person name="Gujja S."/>
            <person name="Hansen K."/>
            <person name="Keifenheim D."/>
            <person name="Levin J.Z."/>
            <person name="Mosher R.A."/>
            <person name="Mueller C.A."/>
            <person name="Pfiffner J."/>
            <person name="Priest M."/>
            <person name="Russ C."/>
            <person name="Smialowska A."/>
            <person name="Swoboda P."/>
            <person name="Sykes S.M."/>
            <person name="Vaughn M."/>
            <person name="Vengrova S."/>
            <person name="Yoder R."/>
            <person name="Zeng Q."/>
            <person name="Allshire R."/>
            <person name="Baulcombe D."/>
            <person name="Birren B.W."/>
            <person name="Brown W."/>
            <person name="Ekwall K."/>
            <person name="Kellis M."/>
            <person name="Leatherwood J."/>
            <person name="Levin H."/>
            <person name="Margalit H."/>
            <person name="Martienssen R."/>
            <person name="Nieduszynski C.A."/>
            <person name="Spatafora J.W."/>
            <person name="Friedman N."/>
            <person name="Dalgaard J.Z."/>
            <person name="Baumann P."/>
            <person name="Niki H."/>
            <person name="Regev A."/>
            <person name="Nusbaum C."/>
        </authorList>
    </citation>
    <scope>NUCLEOTIDE SEQUENCE [LARGE SCALE GENOMIC DNA]</scope>
    <source>
        <strain evidence="13">yFS275 / FY16936</strain>
    </source>
</reference>
<name>B6K2T9_SCHJY</name>
<feature type="compositionally biased region" description="Low complexity" evidence="10">
    <location>
        <begin position="178"/>
        <end position="188"/>
    </location>
</feature>
<keyword evidence="4 9" id="KW-0256">Endoplasmic reticulum</keyword>
<feature type="region of interest" description="Disordered" evidence="10">
    <location>
        <begin position="169"/>
        <end position="188"/>
    </location>
</feature>
<proteinExistence type="inferred from homology"/>
<evidence type="ECO:0000256" key="1">
    <source>
        <dbReference type="ARBA" id="ARBA00004648"/>
    </source>
</evidence>
<keyword evidence="3" id="KW-0812">Transmembrane</keyword>
<evidence type="ECO:0000256" key="10">
    <source>
        <dbReference type="SAM" id="MobiDB-lite"/>
    </source>
</evidence>
<dbReference type="OrthoDB" id="10261524at2759"/>
<dbReference type="STRING" id="402676.B6K2T9"/>
<evidence type="ECO:0000256" key="5">
    <source>
        <dbReference type="ARBA" id="ARBA00022968"/>
    </source>
</evidence>
<keyword evidence="5" id="KW-0735">Signal-anchor</keyword>
<protein>
    <recommendedName>
        <fullName evidence="9">Signal peptidase subunit 3</fullName>
    </recommendedName>
</protein>
<dbReference type="GO" id="GO:0006465">
    <property type="term" value="P:signal peptide processing"/>
    <property type="evidence" value="ECO:0007669"/>
    <property type="project" value="UniProtKB-UniRule"/>
</dbReference>
<evidence type="ECO:0000313" key="11">
    <source>
        <dbReference type="EMBL" id="EEB08579.1"/>
    </source>
</evidence>
<comment type="similarity">
    <text evidence="2 9">Belongs to the SPCS3 family.</text>
</comment>
<evidence type="ECO:0000256" key="4">
    <source>
        <dbReference type="ARBA" id="ARBA00022824"/>
    </source>
</evidence>
<evidence type="ECO:0000313" key="12">
    <source>
        <dbReference type="JaponicusDB" id="SJAG_03737"/>
    </source>
</evidence>
<evidence type="ECO:0000256" key="9">
    <source>
        <dbReference type="PIRNR" id="PIRNR016089"/>
    </source>
</evidence>
<gene>
    <name evidence="12" type="primary">spc3</name>
    <name evidence="11" type="ORF">SJAG_03737</name>
</gene>
<dbReference type="HOGENOM" id="CLU_068714_2_1_1"/>
<comment type="subcellular location">
    <subcellularLocation>
        <location evidence="1">Endoplasmic reticulum membrane</location>
        <topology evidence="1">Single-pass type II membrane protein</topology>
    </subcellularLocation>
</comment>
<organism evidence="11 13">
    <name type="scientific">Schizosaccharomyces japonicus (strain yFS275 / FY16936)</name>
    <name type="common">Fission yeast</name>
    <dbReference type="NCBI Taxonomy" id="402676"/>
    <lineage>
        <taxon>Eukaryota</taxon>
        <taxon>Fungi</taxon>
        <taxon>Dikarya</taxon>
        <taxon>Ascomycota</taxon>
        <taxon>Taphrinomycotina</taxon>
        <taxon>Schizosaccharomycetes</taxon>
        <taxon>Schizosaccharomycetales</taxon>
        <taxon>Schizosaccharomycetaceae</taxon>
        <taxon>Schizosaccharomyces</taxon>
    </lineage>
</organism>
<dbReference type="Proteomes" id="UP000001744">
    <property type="component" value="Unassembled WGS sequence"/>
</dbReference>
<evidence type="ECO:0000256" key="7">
    <source>
        <dbReference type="ARBA" id="ARBA00023136"/>
    </source>
</evidence>
<dbReference type="PANTHER" id="PTHR12804:SF0">
    <property type="entry name" value="SIGNAL PEPTIDASE COMPLEX SUBUNIT 3"/>
    <property type="match status" value="1"/>
</dbReference>
<evidence type="ECO:0000256" key="2">
    <source>
        <dbReference type="ARBA" id="ARBA00009289"/>
    </source>
</evidence>
<evidence type="ECO:0000256" key="6">
    <source>
        <dbReference type="ARBA" id="ARBA00022989"/>
    </source>
</evidence>
<dbReference type="PANTHER" id="PTHR12804">
    <property type="entry name" value="MICROSOMAL SIGNAL PEPTIDASE 23 KD SUBUNIT SPC22/23"/>
    <property type="match status" value="1"/>
</dbReference>
<dbReference type="Pfam" id="PF04573">
    <property type="entry name" value="SPC22"/>
    <property type="match status" value="1"/>
</dbReference>
<dbReference type="RefSeq" id="XP_002174872.1">
    <property type="nucleotide sequence ID" value="XM_002174836.1"/>
</dbReference>
<dbReference type="VEuPathDB" id="FungiDB:SJAG_03737"/>
<evidence type="ECO:0000313" key="13">
    <source>
        <dbReference type="Proteomes" id="UP000001744"/>
    </source>
</evidence>
<keyword evidence="13" id="KW-1185">Reference proteome</keyword>
<comment type="function">
    <text evidence="8">Essential component of the signal peptidase complex (SPC) which catalyzes the cleavage of N-terminal signal sequences from nascent proteins as they are translocated into the lumen of the endoplasmic reticulum. Essential for the SPC catalytic activity, possibly by stabilizing and positioning the active center of the complex close to the lumenal surface. Essential for viability.</text>
</comment>
<dbReference type="GeneID" id="7052253"/>
<dbReference type="JaponicusDB" id="SJAG_03737">
    <property type="gene designation" value="spc3"/>
</dbReference>
<evidence type="ECO:0000256" key="3">
    <source>
        <dbReference type="ARBA" id="ARBA00022692"/>
    </source>
</evidence>
<keyword evidence="7 9" id="KW-0472">Membrane</keyword>
<dbReference type="AlphaFoldDB" id="B6K2T9"/>
<evidence type="ECO:0000256" key="8">
    <source>
        <dbReference type="ARBA" id="ARBA00045670"/>
    </source>
</evidence>
<dbReference type="EMBL" id="KE651167">
    <property type="protein sequence ID" value="EEB08579.1"/>
    <property type="molecule type" value="Genomic_DNA"/>
</dbReference>